<dbReference type="GO" id="GO:0005085">
    <property type="term" value="F:guanyl-nucleotide exchange factor activity"/>
    <property type="evidence" value="ECO:0007669"/>
    <property type="project" value="TreeGrafter"/>
</dbReference>
<dbReference type="InterPro" id="IPR009091">
    <property type="entry name" value="RCC1/BLIP-II"/>
</dbReference>
<dbReference type="eggNOG" id="COG5184">
    <property type="taxonomic scope" value="Bacteria"/>
</dbReference>
<feature type="domain" description="Big-1" evidence="5">
    <location>
        <begin position="503"/>
        <end position="595"/>
    </location>
</feature>
<dbReference type="Gene3D" id="2.130.10.30">
    <property type="entry name" value="Regulator of chromosome condensation 1/beta-lactamase-inhibitor protein II"/>
    <property type="match status" value="2"/>
</dbReference>
<evidence type="ECO:0000256" key="4">
    <source>
        <dbReference type="SAM" id="MobiDB-lite"/>
    </source>
</evidence>
<dbReference type="Pfam" id="PF13540">
    <property type="entry name" value="RCC1_2"/>
    <property type="match status" value="1"/>
</dbReference>
<dbReference type="GO" id="GO:0005737">
    <property type="term" value="C:cytoplasm"/>
    <property type="evidence" value="ECO:0007669"/>
    <property type="project" value="TreeGrafter"/>
</dbReference>
<proteinExistence type="inferred from homology"/>
<dbReference type="Proteomes" id="UP000008975">
    <property type="component" value="Chromosome"/>
</dbReference>
<dbReference type="Pfam" id="PF02369">
    <property type="entry name" value="Big_1"/>
    <property type="match status" value="1"/>
</dbReference>
<keyword evidence="2" id="KW-0344">Guanine-nucleotide releasing factor</keyword>
<sequence>MNALVPASDAPTLSRRTVIAGAAWAVPVIVTVSATPALAVSAGPTVTATTPNMQSPAAGNVLVTATVTDASGAPMTGQPVSFTGPDGVSFSPTTASTDGSGVATSTMTTSDAWALPGSSITVTALSGGASGSAVVTQLGANAYAVGGNDHGKAGVPGSASPTSPTQLALVFPSPIVSVVTGSAFSLALLKDGTVWSVGSNAVGQLGDGTTTDRATWARIDGLSDVTQIAASDSLSMAVLADGTIRAWGDNSDGQLGNGSTAPNSPTPVTVAGIGSSEPKAVQIALGFASSYALLEDGSIRSWGNNDEGQLGNATTTPRNTPGALVWGPRGQLTRVTQISAGAYSAYARMTDGTISAWGNNNRGRLGDGTTTNSSLPTTVSGITTATQVVAGYVSAYAVLTDGTVKSWGGNEQGQLGNGTQDYATAYSTPQSVQTLTNVTQITAAVFGAYAITSDGTVYAWGNNAATATTATPTVVSGAANTTYLQDNSSEASNNTLFLIVGDRTITVSANPSQVAADGTLVVSATMMDNRTGVGLGQQTVSFSSTAGSVSPAVGTTEASGTAGTQLSPDDTWMTPGTVISVRATSAGMSAALPVTVLGANACAIGANDLGYKDTSGGAGTDSTDERLLSPTQLSRAFPSPLVKIGAGVGYTIALLKDGTVWGVGNNDSGQLGDGTTTSRSSWARVPDLTEVVDIAVASNTVLAVTTGGSVLQWGQSLSQRRGSANTTTPQAVSEITTAIGVALAPDSGEGSAAYALLSDGHVVSWGAGALGDGTTAYRTEPGPVTGINTAIQIAASTGTAFALLSDGTIKSWGMNSAGGNLGNGTEDDPYSESFVDSPVTVSDITTATRVVAAGYSTYALLSNGQIRAWGGNNYGQLGDGTTTTRNTPVAVKNISTATQIGTTDNSAYALLADGTALAWGGNDQGQLGDGTTTGRTEPAAFPSTALTGAPAIIGFSVNTTWRTGFAILG</sequence>
<feature type="compositionally biased region" description="Polar residues" evidence="4">
    <location>
        <begin position="556"/>
        <end position="568"/>
    </location>
</feature>
<evidence type="ECO:0000313" key="6">
    <source>
        <dbReference type="EMBL" id="BAJ76047.1"/>
    </source>
</evidence>
<dbReference type="GO" id="GO:0005975">
    <property type="term" value="P:carbohydrate metabolic process"/>
    <property type="evidence" value="ECO:0007669"/>
    <property type="project" value="UniProtKB-ARBA"/>
</dbReference>
<feature type="domain" description="Big-1" evidence="5">
    <location>
        <begin position="28"/>
        <end position="136"/>
    </location>
</feature>
<protein>
    <submittedName>
        <fullName evidence="6">Alpha-tubulin suppressor</fullName>
    </submittedName>
</protein>
<comment type="similarity">
    <text evidence="1">Belongs to the intimin/invasin family.</text>
</comment>
<dbReference type="PROSITE" id="PS50012">
    <property type="entry name" value="RCC1_3"/>
    <property type="match status" value="9"/>
</dbReference>
<evidence type="ECO:0000259" key="5">
    <source>
        <dbReference type="SMART" id="SM00634"/>
    </source>
</evidence>
<feature type="region of interest" description="Disordered" evidence="4">
    <location>
        <begin position="546"/>
        <end position="573"/>
    </location>
</feature>
<dbReference type="KEGG" id="mts:MTES_3083"/>
<feature type="region of interest" description="Disordered" evidence="4">
    <location>
        <begin position="304"/>
        <end position="323"/>
    </location>
</feature>
<dbReference type="RefSeq" id="WP_013586169.1">
    <property type="nucleotide sequence ID" value="NC_015125.1"/>
</dbReference>
<keyword evidence="3" id="KW-0677">Repeat</keyword>
<dbReference type="OrthoDB" id="5118031at2"/>
<dbReference type="PANTHER" id="PTHR45982">
    <property type="entry name" value="REGULATOR OF CHROMOSOME CONDENSATION"/>
    <property type="match status" value="1"/>
</dbReference>
<dbReference type="Pfam" id="PF00415">
    <property type="entry name" value="RCC1"/>
    <property type="match status" value="1"/>
</dbReference>
<dbReference type="InterPro" id="IPR003344">
    <property type="entry name" value="Big_1_dom"/>
</dbReference>
<dbReference type="PRINTS" id="PR00633">
    <property type="entry name" value="RCCNDNSATION"/>
</dbReference>
<dbReference type="Gene3D" id="2.60.40.10">
    <property type="entry name" value="Immunoglobulins"/>
    <property type="match status" value="2"/>
</dbReference>
<dbReference type="STRING" id="979556.MTES_3083"/>
<gene>
    <name evidence="6" type="ordered locus">MTES_3083</name>
</gene>
<dbReference type="AlphaFoldDB" id="E8NBJ0"/>
<feature type="compositionally biased region" description="Polar residues" evidence="4">
    <location>
        <begin position="304"/>
        <end position="319"/>
    </location>
</feature>
<dbReference type="PANTHER" id="PTHR45982:SF1">
    <property type="entry name" value="REGULATOR OF CHROMOSOME CONDENSATION"/>
    <property type="match status" value="1"/>
</dbReference>
<reference key="2">
    <citation type="submission" date="2011-02" db="EMBL/GenBank/DDBJ databases">
        <title>Genome sequence of Microbacterium testaceum StLB037.</title>
        <authorList>
            <person name="Morohoshi T."/>
            <person name="Wang W.Z."/>
            <person name="Someya N."/>
            <person name="Ikeda T."/>
        </authorList>
    </citation>
    <scope>NUCLEOTIDE SEQUENCE</scope>
    <source>
        <strain>StLB037</strain>
    </source>
</reference>
<reference evidence="6 7" key="1">
    <citation type="journal article" date="2011" name="J. Bacteriol.">
        <title>Genome sequence of Microbacterium testaceum StLB037, an N-acylhomoserine lactone-degrading bacterium isolated from potato leaves.</title>
        <authorList>
            <person name="Morohoshi T."/>
            <person name="Wang W.-Z."/>
            <person name="Someya N."/>
            <person name="Ikeda T."/>
        </authorList>
    </citation>
    <scope>NUCLEOTIDE SEQUENCE [LARGE SCALE GENOMIC DNA]</scope>
    <source>
        <strain evidence="6 7">StLB037</strain>
    </source>
</reference>
<evidence type="ECO:0000256" key="2">
    <source>
        <dbReference type="ARBA" id="ARBA00022658"/>
    </source>
</evidence>
<organism evidence="6 7">
    <name type="scientific">Microbacterium testaceum (strain StLB037)</name>
    <dbReference type="NCBI Taxonomy" id="979556"/>
    <lineage>
        <taxon>Bacteria</taxon>
        <taxon>Bacillati</taxon>
        <taxon>Actinomycetota</taxon>
        <taxon>Actinomycetes</taxon>
        <taxon>Micrococcales</taxon>
        <taxon>Microbacteriaceae</taxon>
        <taxon>Microbacterium</taxon>
    </lineage>
</organism>
<dbReference type="InterPro" id="IPR006311">
    <property type="entry name" value="TAT_signal"/>
</dbReference>
<dbReference type="Pfam" id="PF25390">
    <property type="entry name" value="WD40_RLD"/>
    <property type="match status" value="1"/>
</dbReference>
<dbReference type="HOGENOM" id="CLU_014355_0_0_11"/>
<evidence type="ECO:0000256" key="1">
    <source>
        <dbReference type="ARBA" id="ARBA00010116"/>
    </source>
</evidence>
<dbReference type="SUPFAM" id="SSF49373">
    <property type="entry name" value="Invasin/intimin cell-adhesion fragments"/>
    <property type="match status" value="2"/>
</dbReference>
<dbReference type="InterPro" id="IPR008964">
    <property type="entry name" value="Invasin/intimin_cell_adhesion"/>
</dbReference>
<dbReference type="InterPro" id="IPR000408">
    <property type="entry name" value="Reg_chr_condens"/>
</dbReference>
<dbReference type="InterPro" id="IPR058923">
    <property type="entry name" value="RCC1-like_dom"/>
</dbReference>
<dbReference type="EMBL" id="AP012052">
    <property type="protein sequence ID" value="BAJ76047.1"/>
    <property type="molecule type" value="Genomic_DNA"/>
</dbReference>
<dbReference type="PROSITE" id="PS51318">
    <property type="entry name" value="TAT"/>
    <property type="match status" value="1"/>
</dbReference>
<name>E8NBJ0_MICTS</name>
<dbReference type="SUPFAM" id="SSF50985">
    <property type="entry name" value="RCC1/BLIP-II"/>
    <property type="match status" value="2"/>
</dbReference>
<dbReference type="SMART" id="SM00634">
    <property type="entry name" value="BID_1"/>
    <property type="match status" value="2"/>
</dbReference>
<evidence type="ECO:0000313" key="7">
    <source>
        <dbReference type="Proteomes" id="UP000008975"/>
    </source>
</evidence>
<evidence type="ECO:0000256" key="3">
    <source>
        <dbReference type="ARBA" id="ARBA00022737"/>
    </source>
</evidence>
<accession>E8NBJ0</accession>
<dbReference type="InterPro" id="IPR013783">
    <property type="entry name" value="Ig-like_fold"/>
</dbReference>
<dbReference type="InterPro" id="IPR051553">
    <property type="entry name" value="Ran_GTPase-activating"/>
</dbReference>